<dbReference type="SUPFAM" id="SSF63829">
    <property type="entry name" value="Calcium-dependent phosphotriesterase"/>
    <property type="match status" value="1"/>
</dbReference>
<dbReference type="EMBL" id="LWQU01000157">
    <property type="protein sequence ID" value="OAN48729.1"/>
    <property type="molecule type" value="Genomic_DNA"/>
</dbReference>
<keyword evidence="1" id="KW-0732">Signal</keyword>
<protein>
    <recommendedName>
        <fullName evidence="2">SMP-30/Gluconolactonase/LRE-like region domain-containing protein</fullName>
    </recommendedName>
</protein>
<dbReference type="Proteomes" id="UP000078543">
    <property type="component" value="Unassembled WGS sequence"/>
</dbReference>
<accession>A0A178MJF5</accession>
<dbReference type="OrthoDB" id="916694at2"/>
<evidence type="ECO:0000259" key="2">
    <source>
        <dbReference type="Pfam" id="PF08450"/>
    </source>
</evidence>
<dbReference type="Pfam" id="PF08450">
    <property type="entry name" value="SGL"/>
    <property type="match status" value="1"/>
</dbReference>
<dbReference type="RefSeq" id="WP_068502625.1">
    <property type="nucleotide sequence ID" value="NZ_LWQU01000157.1"/>
</dbReference>
<name>A0A178MJF5_9PROT</name>
<evidence type="ECO:0000313" key="3">
    <source>
        <dbReference type="EMBL" id="OAN48729.1"/>
    </source>
</evidence>
<proteinExistence type="predicted"/>
<dbReference type="STRING" id="1437059.A6A05_14795"/>
<dbReference type="AlphaFoldDB" id="A0A178MJF5"/>
<keyword evidence="4" id="KW-1185">Reference proteome</keyword>
<reference evidence="3 4" key="1">
    <citation type="submission" date="2016-04" db="EMBL/GenBank/DDBJ databases">
        <title>Draft genome sequence of freshwater magnetotactic bacteria Magnetospirillum marisnigri SP-1 and Magnetospirillum moscoviense BB-1.</title>
        <authorList>
            <person name="Koziaeva V."/>
            <person name="Dziuba M.V."/>
            <person name="Ivanov T.M."/>
            <person name="Kuznetsov B."/>
            <person name="Grouzdev D.S."/>
        </authorList>
    </citation>
    <scope>NUCLEOTIDE SEQUENCE [LARGE SCALE GENOMIC DNA]</scope>
    <source>
        <strain evidence="3 4">BB-1</strain>
    </source>
</reference>
<organism evidence="3 4">
    <name type="scientific">Magnetospirillum moscoviense</name>
    <dbReference type="NCBI Taxonomy" id="1437059"/>
    <lineage>
        <taxon>Bacteria</taxon>
        <taxon>Pseudomonadati</taxon>
        <taxon>Pseudomonadota</taxon>
        <taxon>Alphaproteobacteria</taxon>
        <taxon>Rhodospirillales</taxon>
        <taxon>Rhodospirillaceae</taxon>
        <taxon>Magnetospirillum</taxon>
    </lineage>
</organism>
<dbReference type="InterPro" id="IPR013658">
    <property type="entry name" value="SGL"/>
</dbReference>
<comment type="caution">
    <text evidence="3">The sequence shown here is derived from an EMBL/GenBank/DDBJ whole genome shotgun (WGS) entry which is preliminary data.</text>
</comment>
<sequence>MRLFAALAVALTLSVAAHAAEPAKLWEATGFQLPESVLFDAAKNVLYVSNINADPVAKDGNGYISKLSVEGKLVTEKWVTGLDAPKGMALAKGRLYVSDIDRLVVIDVQTGKITKTYNAPGAKFLNDIAIDADGAVYVSDMMDSAIWRLKGTRFEKWLADPQLENPNGLRIDNGRLVVAAWGPMTGDGFATSKPGPLKAVSLADRMVRDISPPIGNLDGLEPDGKGGWLVSDWMKGGVFSLDRKGTPTKILTLSQGSADIGYVPEQKLLLVPMMLDGKVVAYRY</sequence>
<evidence type="ECO:0000313" key="4">
    <source>
        <dbReference type="Proteomes" id="UP000078543"/>
    </source>
</evidence>
<gene>
    <name evidence="3" type="ORF">A6A05_14795</name>
</gene>
<dbReference type="InterPro" id="IPR011042">
    <property type="entry name" value="6-blade_b-propeller_TolB-like"/>
</dbReference>
<feature type="chain" id="PRO_5008091984" description="SMP-30/Gluconolactonase/LRE-like region domain-containing protein" evidence="1">
    <location>
        <begin position="20"/>
        <end position="284"/>
    </location>
</feature>
<evidence type="ECO:0000256" key="1">
    <source>
        <dbReference type="SAM" id="SignalP"/>
    </source>
</evidence>
<feature type="signal peptide" evidence="1">
    <location>
        <begin position="1"/>
        <end position="19"/>
    </location>
</feature>
<dbReference type="Gene3D" id="2.120.10.30">
    <property type="entry name" value="TolB, C-terminal domain"/>
    <property type="match status" value="1"/>
</dbReference>
<feature type="domain" description="SMP-30/Gluconolactonase/LRE-like region" evidence="2">
    <location>
        <begin position="33"/>
        <end position="251"/>
    </location>
</feature>